<evidence type="ECO:0008006" key="4">
    <source>
        <dbReference type="Google" id="ProtNLM"/>
    </source>
</evidence>
<feature type="transmembrane region" description="Helical" evidence="1">
    <location>
        <begin position="311"/>
        <end position="332"/>
    </location>
</feature>
<protein>
    <recommendedName>
        <fullName evidence="4">Odorant receptor</fullName>
    </recommendedName>
</protein>
<reference evidence="2 3" key="1">
    <citation type="submission" date="2021-06" db="EMBL/GenBank/DDBJ databases">
        <title>Caerostris darwini draft genome.</title>
        <authorList>
            <person name="Kono N."/>
            <person name="Arakawa K."/>
        </authorList>
    </citation>
    <scope>NUCLEOTIDE SEQUENCE [LARGE SCALE GENOMIC DNA]</scope>
</reference>
<keyword evidence="3" id="KW-1185">Reference proteome</keyword>
<comment type="caution">
    <text evidence="2">The sequence shown here is derived from an EMBL/GenBank/DDBJ whole genome shotgun (WGS) entry which is preliminary data.</text>
</comment>
<feature type="transmembrane region" description="Helical" evidence="1">
    <location>
        <begin position="217"/>
        <end position="236"/>
    </location>
</feature>
<gene>
    <name evidence="2" type="primary">AVEN_152007_1</name>
    <name evidence="2" type="ORF">CDAR_21531</name>
</gene>
<keyword evidence="1" id="KW-1133">Transmembrane helix</keyword>
<name>A0AAV4VYX4_9ARAC</name>
<accession>A0AAV4VYX4</accession>
<organism evidence="2 3">
    <name type="scientific">Caerostris darwini</name>
    <dbReference type="NCBI Taxonomy" id="1538125"/>
    <lineage>
        <taxon>Eukaryota</taxon>
        <taxon>Metazoa</taxon>
        <taxon>Ecdysozoa</taxon>
        <taxon>Arthropoda</taxon>
        <taxon>Chelicerata</taxon>
        <taxon>Arachnida</taxon>
        <taxon>Araneae</taxon>
        <taxon>Araneomorphae</taxon>
        <taxon>Entelegynae</taxon>
        <taxon>Araneoidea</taxon>
        <taxon>Araneidae</taxon>
        <taxon>Caerostris</taxon>
    </lineage>
</organism>
<dbReference type="EMBL" id="BPLQ01013869">
    <property type="protein sequence ID" value="GIY75491.1"/>
    <property type="molecule type" value="Genomic_DNA"/>
</dbReference>
<dbReference type="AlphaFoldDB" id="A0AAV4VYX4"/>
<feature type="transmembrane region" description="Helical" evidence="1">
    <location>
        <begin position="73"/>
        <end position="95"/>
    </location>
</feature>
<evidence type="ECO:0000256" key="1">
    <source>
        <dbReference type="SAM" id="Phobius"/>
    </source>
</evidence>
<evidence type="ECO:0000313" key="2">
    <source>
        <dbReference type="EMBL" id="GIY75491.1"/>
    </source>
</evidence>
<keyword evidence="1" id="KW-0812">Transmembrane</keyword>
<evidence type="ECO:0000313" key="3">
    <source>
        <dbReference type="Proteomes" id="UP001054837"/>
    </source>
</evidence>
<sequence>MNTLYKVQKRISPEISENYPNWKTHFPLNQFPERKNNYTNISFIRKAFIAVSFVLCTSNDAPKFNVLQKTFEYITTIILAFYIIGDVINVFSLFYIFPVGLLLSALVTDFCIIGIRIILICKRQIIISTLEHLQKIHAELEYKLDDSRRFKLLVAFFTCFVIPSAFFVQTVEICSDKNLLNTYVKESFFGWSSNEKWVNCAALTCLDLIVLNQKYTFPGFTIVLCCYIFGILRRILESFATNIEEKNDFQIIFNFYLKNSKKIQTCVQQVEESFSLLLFFVYGYMFCSIFNVSTLLIRVNPKNTPDMSLMIPHYISIVLVLGAFYITSFRATAVHETSVKIKDRVHAIVAISDSADPEQKCLLLSAITEFPSKIIITGWNLFKLNRHFTHRTAGIIITYSMLLSQLDQ</sequence>
<feature type="transmembrane region" description="Helical" evidence="1">
    <location>
        <begin position="101"/>
        <end position="119"/>
    </location>
</feature>
<dbReference type="Proteomes" id="UP001054837">
    <property type="component" value="Unassembled WGS sequence"/>
</dbReference>
<feature type="transmembrane region" description="Helical" evidence="1">
    <location>
        <begin position="276"/>
        <end position="299"/>
    </location>
</feature>
<proteinExistence type="predicted"/>
<keyword evidence="1" id="KW-0472">Membrane</keyword>
<feature type="transmembrane region" description="Helical" evidence="1">
    <location>
        <begin position="152"/>
        <end position="171"/>
    </location>
</feature>